<proteinExistence type="predicted"/>
<dbReference type="Proteomes" id="UP001288944">
    <property type="component" value="Unassembled WGS sequence"/>
</dbReference>
<comment type="caution">
    <text evidence="2">The sequence shown here is derived from an EMBL/GenBank/DDBJ whole genome shotgun (WGS) entry which is preliminary data.</text>
</comment>
<name>A0AAW9KPC6_CLOPF</name>
<organism evidence="2 3">
    <name type="scientific">Clostridium perfringens</name>
    <dbReference type="NCBI Taxonomy" id="1502"/>
    <lineage>
        <taxon>Bacteria</taxon>
        <taxon>Bacillati</taxon>
        <taxon>Bacillota</taxon>
        <taxon>Clostridia</taxon>
        <taxon>Eubacteriales</taxon>
        <taxon>Clostridiaceae</taxon>
        <taxon>Clostridium</taxon>
    </lineage>
</organism>
<gene>
    <name evidence="2" type="ORF">GNF83_17910</name>
</gene>
<dbReference type="Gene3D" id="3.90.70.10">
    <property type="entry name" value="Cysteine proteinases"/>
    <property type="match status" value="1"/>
</dbReference>
<evidence type="ECO:0000313" key="2">
    <source>
        <dbReference type="EMBL" id="MDZ7543020.1"/>
    </source>
</evidence>
<accession>A0AAW9KPC6</accession>
<dbReference type="EMBL" id="WNUR01000723">
    <property type="protein sequence ID" value="MDZ7543020.1"/>
    <property type="molecule type" value="Genomic_DNA"/>
</dbReference>
<sequence length="161" mass="18562">NLLGKTGCGVTAMAMIESTMKDRAITPIEMAEFSIENEYCNNNTEIEFFDNVVKDERYKLNLEKFNEDEILKVKRLVSDGKHIAVALMRQGDFTTEGHYLVLYGVETINGVNYFNTLDSNKDNKNYKNNGNIIYSNPKDEIIKVKSSLFLEQCIEYWVYSK</sequence>
<reference evidence="2" key="1">
    <citation type="submission" date="2019-11" db="EMBL/GenBank/DDBJ databases">
        <title>Characterization of Clostridium perfringens isolates from swine manure treated agricultural soils.</title>
        <authorList>
            <person name="Wushke S.T."/>
        </authorList>
    </citation>
    <scope>NUCLEOTIDE SEQUENCE</scope>
    <source>
        <strain evidence="2">X62</strain>
    </source>
</reference>
<protein>
    <recommendedName>
        <fullName evidence="1">Peptidase C39-like domain-containing protein</fullName>
    </recommendedName>
</protein>
<feature type="non-terminal residue" evidence="2">
    <location>
        <position position="1"/>
    </location>
</feature>
<dbReference type="Pfam" id="PF13529">
    <property type="entry name" value="Peptidase_C39_2"/>
    <property type="match status" value="1"/>
</dbReference>
<evidence type="ECO:0000259" key="1">
    <source>
        <dbReference type="Pfam" id="PF13529"/>
    </source>
</evidence>
<feature type="domain" description="Peptidase C39-like" evidence="1">
    <location>
        <begin position="5"/>
        <end position="118"/>
    </location>
</feature>
<evidence type="ECO:0000313" key="3">
    <source>
        <dbReference type="Proteomes" id="UP001288944"/>
    </source>
</evidence>
<dbReference type="InterPro" id="IPR039564">
    <property type="entry name" value="Peptidase_C39-like"/>
</dbReference>
<dbReference type="AlphaFoldDB" id="A0AAW9KPC6"/>